<dbReference type="Pfam" id="PF00595">
    <property type="entry name" value="PDZ"/>
    <property type="match status" value="1"/>
</dbReference>
<evidence type="ECO:0000259" key="2">
    <source>
        <dbReference type="PROSITE" id="PS50106"/>
    </source>
</evidence>
<name>A0AAD8Y9Q9_9STRA</name>
<dbReference type="InterPro" id="IPR018649">
    <property type="entry name" value="SHOCT"/>
</dbReference>
<dbReference type="InterPro" id="IPR001478">
    <property type="entry name" value="PDZ"/>
</dbReference>
<evidence type="ECO:0000313" key="3">
    <source>
        <dbReference type="EMBL" id="KAK1741813.1"/>
    </source>
</evidence>
<protein>
    <recommendedName>
        <fullName evidence="2">PDZ domain-containing protein</fullName>
    </recommendedName>
</protein>
<dbReference type="EMBL" id="JATAAI010000012">
    <property type="protein sequence ID" value="KAK1741813.1"/>
    <property type="molecule type" value="Genomic_DNA"/>
</dbReference>
<feature type="region of interest" description="Disordered" evidence="1">
    <location>
        <begin position="1"/>
        <end position="99"/>
    </location>
</feature>
<dbReference type="Pfam" id="PF09851">
    <property type="entry name" value="SHOCT"/>
    <property type="match status" value="1"/>
</dbReference>
<evidence type="ECO:0000313" key="4">
    <source>
        <dbReference type="Proteomes" id="UP001224775"/>
    </source>
</evidence>
<feature type="compositionally biased region" description="Low complexity" evidence="1">
    <location>
        <begin position="27"/>
        <end position="39"/>
    </location>
</feature>
<dbReference type="SMART" id="SM00228">
    <property type="entry name" value="PDZ"/>
    <property type="match status" value="2"/>
</dbReference>
<reference evidence="3" key="1">
    <citation type="submission" date="2023-06" db="EMBL/GenBank/DDBJ databases">
        <title>Survivors Of The Sea: Transcriptome response of Skeletonema marinoi to long-term dormancy.</title>
        <authorList>
            <person name="Pinder M.I.M."/>
            <person name="Kourtchenko O."/>
            <person name="Robertson E.K."/>
            <person name="Larsson T."/>
            <person name="Maumus F."/>
            <person name="Osuna-Cruz C.M."/>
            <person name="Vancaester E."/>
            <person name="Stenow R."/>
            <person name="Vandepoele K."/>
            <person name="Ploug H."/>
            <person name="Bruchert V."/>
            <person name="Godhe A."/>
            <person name="Topel M."/>
        </authorList>
    </citation>
    <scope>NUCLEOTIDE SEQUENCE</scope>
    <source>
        <strain evidence="3">R05AC</strain>
    </source>
</reference>
<gene>
    <name evidence="3" type="ORF">QTG54_007386</name>
</gene>
<dbReference type="Gene3D" id="2.30.42.10">
    <property type="match status" value="2"/>
</dbReference>
<proteinExistence type="predicted"/>
<sequence length="463" mass="51097">MRRRSSVELLGTSEHSRNRPIRRRSSIESSSVESSSVESSPRRTPVENVSEEHESNRPTIVRRRSSAELKQRRRVSVDNAPEEQQNNRPPLMRRRSSVELLPSRRSSIELQSVAPSVESLPTPEKGLQPFTIPSLITSTATKSDPNQKVGLAFRKTGGANTVIIDGITPTSPFQGSDLRAGHEILCINGQRVRTARSAAEVVRESRNSLTLVVSNAIRPPGAMYTMVSIADHRHQDVSSLSKKDNDVAGMYFKMKNGLVQLMKVDEDSPVVATSMKVGDFILAVNGKVVGSVSKVVDAFVDSAREEFVPVLYFNMRSLRATLVDTNIGDRWEKEWSDDYDECTILSPGSPGPLILRFKEDGRCDLVDPSQKSNDKTPVVSPDHPLQPVVEAINYGIICLLSAIREGVKIASSSNGRNASKSPSRIQEVKQRGNDKLAEMLDSGLLTEEEYRAIKSRLLASKLV</sequence>
<feature type="domain" description="PDZ" evidence="2">
    <location>
        <begin position="137"/>
        <end position="217"/>
    </location>
</feature>
<dbReference type="AlphaFoldDB" id="A0AAD8Y9Q9"/>
<dbReference type="PANTHER" id="PTHR21519:SF1">
    <property type="entry name" value="PDZ DOMAIN-CONTAINING PROTEIN 8"/>
    <property type="match status" value="1"/>
</dbReference>
<feature type="compositionally biased region" description="Basic and acidic residues" evidence="1">
    <location>
        <begin position="40"/>
        <end position="56"/>
    </location>
</feature>
<organism evidence="3 4">
    <name type="scientific">Skeletonema marinoi</name>
    <dbReference type="NCBI Taxonomy" id="267567"/>
    <lineage>
        <taxon>Eukaryota</taxon>
        <taxon>Sar</taxon>
        <taxon>Stramenopiles</taxon>
        <taxon>Ochrophyta</taxon>
        <taxon>Bacillariophyta</taxon>
        <taxon>Coscinodiscophyceae</taxon>
        <taxon>Thalassiosirophycidae</taxon>
        <taxon>Thalassiosirales</taxon>
        <taxon>Skeletonemataceae</taxon>
        <taxon>Skeletonema</taxon>
        <taxon>Skeletonema marinoi-dohrnii complex</taxon>
    </lineage>
</organism>
<dbReference type="InterPro" id="IPR039275">
    <property type="entry name" value="PDZD8"/>
</dbReference>
<comment type="caution">
    <text evidence="3">The sequence shown here is derived from an EMBL/GenBank/DDBJ whole genome shotgun (WGS) entry which is preliminary data.</text>
</comment>
<dbReference type="CDD" id="cd00136">
    <property type="entry name" value="PDZ_canonical"/>
    <property type="match status" value="1"/>
</dbReference>
<dbReference type="GO" id="GO:1990456">
    <property type="term" value="P:mitochondrion-endoplasmic reticulum membrane tethering"/>
    <property type="evidence" value="ECO:0007669"/>
    <property type="project" value="InterPro"/>
</dbReference>
<evidence type="ECO:0000256" key="1">
    <source>
        <dbReference type="SAM" id="MobiDB-lite"/>
    </source>
</evidence>
<dbReference type="PROSITE" id="PS50106">
    <property type="entry name" value="PDZ"/>
    <property type="match status" value="1"/>
</dbReference>
<dbReference type="GO" id="GO:0051560">
    <property type="term" value="P:mitochondrial calcium ion homeostasis"/>
    <property type="evidence" value="ECO:0007669"/>
    <property type="project" value="InterPro"/>
</dbReference>
<dbReference type="InterPro" id="IPR036034">
    <property type="entry name" value="PDZ_sf"/>
</dbReference>
<dbReference type="SUPFAM" id="SSF50156">
    <property type="entry name" value="PDZ domain-like"/>
    <property type="match status" value="2"/>
</dbReference>
<keyword evidence="4" id="KW-1185">Reference proteome</keyword>
<dbReference type="GO" id="GO:0044233">
    <property type="term" value="C:mitochondria-associated endoplasmic reticulum membrane contact site"/>
    <property type="evidence" value="ECO:0007669"/>
    <property type="project" value="InterPro"/>
</dbReference>
<dbReference type="Proteomes" id="UP001224775">
    <property type="component" value="Unassembled WGS sequence"/>
</dbReference>
<dbReference type="PANTHER" id="PTHR21519">
    <property type="entry name" value="PDZ DOMAIN-CONTAINING PROTEIN 8"/>
    <property type="match status" value="1"/>
</dbReference>
<accession>A0AAD8Y9Q9</accession>
<dbReference type="GO" id="GO:0005739">
    <property type="term" value="C:mitochondrion"/>
    <property type="evidence" value="ECO:0007669"/>
    <property type="project" value="GOC"/>
</dbReference>